<evidence type="ECO:0000313" key="1">
    <source>
        <dbReference type="EMBL" id="SCL65578.1"/>
    </source>
</evidence>
<gene>
    <name evidence="1" type="ORF">GA0070603_4002</name>
</gene>
<dbReference type="AlphaFoldDB" id="A0A1C6VGW3"/>
<proteinExistence type="predicted"/>
<dbReference type="Proteomes" id="UP000198605">
    <property type="component" value="Unassembled WGS sequence"/>
</dbReference>
<evidence type="ECO:0000313" key="2">
    <source>
        <dbReference type="Proteomes" id="UP000198605"/>
    </source>
</evidence>
<name>A0A1C6VGW3_9ACTN</name>
<keyword evidence="2" id="KW-1185">Reference proteome</keyword>
<organism evidence="1 2">
    <name type="scientific">Micromonospora chersina</name>
    <dbReference type="NCBI Taxonomy" id="47854"/>
    <lineage>
        <taxon>Bacteria</taxon>
        <taxon>Bacillati</taxon>
        <taxon>Actinomycetota</taxon>
        <taxon>Actinomycetes</taxon>
        <taxon>Micromonosporales</taxon>
        <taxon>Micromonosporaceae</taxon>
        <taxon>Micromonospora</taxon>
    </lineage>
</organism>
<protein>
    <submittedName>
        <fullName evidence="1">Uncharacterized protein</fullName>
    </submittedName>
</protein>
<sequence>MPLRVLARGVFHVKRWRGAGLGSTRNPRTGRSGRFSLLVMGWPAFPVAGGLAAHRPGRCRRPRGGLPRSAARRGSCPGGAVCPAARRLDEALARATPRSLWWRRFSGGRPFSDGVVLLMAPPPVGPPVRWDRLSGGTACPVGPPLGWDRLSGGTACPVGPPVRWDRLSGGTAPPWDRPSGGTNAPGTVTSPIRTAAPVVSPGRRCPLRRRWPLRGCQSALGVLALGRNPPRRLMTMSSAGGRPLARVAVAPPQLPGIASCSADHSSRGCVTF</sequence>
<dbReference type="EMBL" id="FMIB01000002">
    <property type="protein sequence ID" value="SCL65578.1"/>
    <property type="molecule type" value="Genomic_DNA"/>
</dbReference>
<reference evidence="2" key="1">
    <citation type="submission" date="2016-06" db="EMBL/GenBank/DDBJ databases">
        <authorList>
            <person name="Varghese N."/>
            <person name="Submissions Spin"/>
        </authorList>
    </citation>
    <scope>NUCLEOTIDE SEQUENCE [LARGE SCALE GENOMIC DNA]</scope>
    <source>
        <strain evidence="2">DSM 44151</strain>
    </source>
</reference>
<accession>A0A1C6VGW3</accession>